<protein>
    <submittedName>
        <fullName evidence="2">Uncharacterized protein</fullName>
    </submittedName>
</protein>
<reference evidence="2 3" key="1">
    <citation type="submission" date="2021-07" db="EMBL/GenBank/DDBJ databases">
        <title>The Aristolochia fimbriata genome: insights into angiosperm evolution, floral development and chemical biosynthesis.</title>
        <authorList>
            <person name="Jiao Y."/>
        </authorList>
    </citation>
    <scope>NUCLEOTIDE SEQUENCE [LARGE SCALE GENOMIC DNA]</scope>
    <source>
        <strain evidence="2">IBCAS-2021</strain>
        <tissue evidence="2">Leaf</tissue>
    </source>
</reference>
<evidence type="ECO:0000313" key="3">
    <source>
        <dbReference type="Proteomes" id="UP000825729"/>
    </source>
</evidence>
<feature type="region of interest" description="Disordered" evidence="1">
    <location>
        <begin position="42"/>
        <end position="63"/>
    </location>
</feature>
<dbReference type="AlphaFoldDB" id="A0AAV7FAY7"/>
<proteinExistence type="predicted"/>
<dbReference type="Proteomes" id="UP000825729">
    <property type="component" value="Unassembled WGS sequence"/>
</dbReference>
<sequence length="206" mass="22528">MTDFSGIVCVSYQWIVSSPSSFLATIVGDALLGVFHLPPQERGGGANEEEGGVSGKLSSMNPEEPFSGRLRRQEIELHRVVFAPFLGDNGGFVWDRMCELLVDCPFTKLVCGIPYMRHIIPQRSRFICTHVEVRQSQDLCGVGCNGDDSWRCALLGVLHVPPQERGGDADEEEGDVSGTRDIGFNVCYFPALRKALTSVAHSTHGT</sequence>
<evidence type="ECO:0000313" key="2">
    <source>
        <dbReference type="EMBL" id="KAG9458360.1"/>
    </source>
</evidence>
<evidence type="ECO:0000256" key="1">
    <source>
        <dbReference type="SAM" id="MobiDB-lite"/>
    </source>
</evidence>
<organism evidence="2 3">
    <name type="scientific">Aristolochia fimbriata</name>
    <name type="common">White veined hardy Dutchman's pipe vine</name>
    <dbReference type="NCBI Taxonomy" id="158543"/>
    <lineage>
        <taxon>Eukaryota</taxon>
        <taxon>Viridiplantae</taxon>
        <taxon>Streptophyta</taxon>
        <taxon>Embryophyta</taxon>
        <taxon>Tracheophyta</taxon>
        <taxon>Spermatophyta</taxon>
        <taxon>Magnoliopsida</taxon>
        <taxon>Magnoliidae</taxon>
        <taxon>Piperales</taxon>
        <taxon>Aristolochiaceae</taxon>
        <taxon>Aristolochia</taxon>
    </lineage>
</organism>
<accession>A0AAV7FAY7</accession>
<gene>
    <name evidence="2" type="ORF">H6P81_002868</name>
</gene>
<keyword evidence="3" id="KW-1185">Reference proteome</keyword>
<comment type="caution">
    <text evidence="2">The sequence shown here is derived from an EMBL/GenBank/DDBJ whole genome shotgun (WGS) entry which is preliminary data.</text>
</comment>
<dbReference type="EMBL" id="JAINDJ010000002">
    <property type="protein sequence ID" value="KAG9458360.1"/>
    <property type="molecule type" value="Genomic_DNA"/>
</dbReference>
<name>A0AAV7FAY7_ARIFI</name>